<protein>
    <recommendedName>
        <fullName evidence="2">Phage tail protein</fullName>
    </recommendedName>
</protein>
<dbReference type="OrthoDB" id="6465464at2"/>
<evidence type="ECO:0000313" key="1">
    <source>
        <dbReference type="EMBL" id="ACA74521.1"/>
    </source>
</evidence>
<organism evidence="1">
    <name type="scientific">Pseudomonas putida (strain W619)</name>
    <dbReference type="NCBI Taxonomy" id="390235"/>
    <lineage>
        <taxon>Bacteria</taxon>
        <taxon>Pseudomonadati</taxon>
        <taxon>Pseudomonadota</taxon>
        <taxon>Gammaproteobacteria</taxon>
        <taxon>Pseudomonadales</taxon>
        <taxon>Pseudomonadaceae</taxon>
        <taxon>Pseudomonas</taxon>
    </lineage>
</organism>
<gene>
    <name evidence="1" type="ordered locus">PputW619_4041</name>
</gene>
<dbReference type="EMBL" id="CP000949">
    <property type="protein sequence ID" value="ACA74521.1"/>
    <property type="molecule type" value="Genomic_DNA"/>
</dbReference>
<accession>B1JB16</accession>
<evidence type="ECO:0008006" key="2">
    <source>
        <dbReference type="Google" id="ProtNLM"/>
    </source>
</evidence>
<sequence>MTVQFFASKSTRGFYSSDSASSIPVDAVEITEAYRNQLLEGERAGRVIVWGDSEPFLEDPPPPTGEELAVVERRWRDMQLLATDGIVARHRDERDIGGPTTLNTAQFSELLEYRQDLRNWPQADAFPLCMRGRPPAPEWIAQLTNDAPA</sequence>
<dbReference type="STRING" id="390235.PputW619_4041"/>
<dbReference type="HOGENOM" id="CLU_094206_0_0_6"/>
<reference evidence="1" key="1">
    <citation type="submission" date="2008-02" db="EMBL/GenBank/DDBJ databases">
        <title>Complete sequence of Psuedomonas putida W619.</title>
        <authorList>
            <consortium name="US DOE Joint Genome Institute"/>
            <person name="Copeland A."/>
            <person name="Lucas S."/>
            <person name="Lapidus A."/>
            <person name="Barry K."/>
            <person name="Detter J.C."/>
            <person name="Glavina del Rio T."/>
            <person name="Dalin E."/>
            <person name="Tice H."/>
            <person name="Pitluck S."/>
            <person name="Chain P."/>
            <person name="Malfatti S."/>
            <person name="Shin M."/>
            <person name="Vergez L."/>
            <person name="Schmutz J."/>
            <person name="Larimer F."/>
            <person name="Land M."/>
            <person name="Hauser L."/>
            <person name="Kyrpides N."/>
            <person name="Kim E."/>
            <person name="Taghavi S."/>
            <person name="Vangronsveld D."/>
            <person name="van der Lelie D."/>
            <person name="Richardson P."/>
        </authorList>
    </citation>
    <scope>NUCLEOTIDE SEQUENCE</scope>
    <source>
        <strain evidence="1">W619</strain>
    </source>
</reference>
<proteinExistence type="predicted"/>
<dbReference type="KEGG" id="ppw:PputW619_4041"/>
<dbReference type="AlphaFoldDB" id="B1JB16"/>
<dbReference type="eggNOG" id="COG0286">
    <property type="taxonomic scope" value="Bacteria"/>
</dbReference>
<name>B1JB16_PSEPW</name>